<dbReference type="OrthoDB" id="9808190at2"/>
<dbReference type="EMBL" id="QEXV01000001">
    <property type="protein sequence ID" value="PWE18378.1"/>
    <property type="molecule type" value="Genomic_DNA"/>
</dbReference>
<feature type="transmembrane region" description="Helical" evidence="2">
    <location>
        <begin position="68"/>
        <end position="87"/>
    </location>
</feature>
<dbReference type="InterPro" id="IPR016990">
    <property type="entry name" value="UCP032162_TM"/>
</dbReference>
<dbReference type="Pfam" id="PF10003">
    <property type="entry name" value="DUF2244"/>
    <property type="match status" value="1"/>
</dbReference>
<accession>A0A2U2BWI2</accession>
<keyword evidence="2" id="KW-0812">Transmembrane</keyword>
<dbReference type="InterPro" id="IPR019253">
    <property type="entry name" value="DUF2244_TM"/>
</dbReference>
<name>A0A2U2BWI2_9PROT</name>
<proteinExistence type="predicted"/>
<organism evidence="3 4">
    <name type="scientific">Marinicauda salina</name>
    <dbReference type="NCBI Taxonomy" id="2135793"/>
    <lineage>
        <taxon>Bacteria</taxon>
        <taxon>Pseudomonadati</taxon>
        <taxon>Pseudomonadota</taxon>
        <taxon>Alphaproteobacteria</taxon>
        <taxon>Maricaulales</taxon>
        <taxon>Maricaulaceae</taxon>
        <taxon>Marinicauda</taxon>
    </lineage>
</organism>
<sequence>MERRRVIETWPAEAAPSGSKDDDRVLFDAEIRPHRSLPHPAFYFLMAGLTVISFAAGIAFVSMGAWPVLGYFGLDVLLIWICFRLSYRDGRRREIVQVTPDEIRVARSWPAGRVTRYRLPAAWTRVELAGEGEPDVQARLTAMGKSLVIGAMLSPRERESLAEAMRDALAKARRARGPAPAQESGGAA</sequence>
<dbReference type="Proteomes" id="UP000245168">
    <property type="component" value="Unassembled WGS sequence"/>
</dbReference>
<keyword evidence="4" id="KW-1185">Reference proteome</keyword>
<feature type="transmembrane region" description="Helical" evidence="2">
    <location>
        <begin position="41"/>
        <end position="62"/>
    </location>
</feature>
<evidence type="ECO:0000313" key="4">
    <source>
        <dbReference type="Proteomes" id="UP000245168"/>
    </source>
</evidence>
<keyword evidence="2" id="KW-1133">Transmembrane helix</keyword>
<evidence type="ECO:0000313" key="3">
    <source>
        <dbReference type="EMBL" id="PWE18378.1"/>
    </source>
</evidence>
<dbReference type="RefSeq" id="WP_109251653.1">
    <property type="nucleotide sequence ID" value="NZ_QEXV01000001.1"/>
</dbReference>
<gene>
    <name evidence="3" type="ORF">DDZ18_01875</name>
</gene>
<evidence type="ECO:0000256" key="1">
    <source>
        <dbReference type="SAM" id="MobiDB-lite"/>
    </source>
</evidence>
<dbReference type="AlphaFoldDB" id="A0A2U2BWI2"/>
<dbReference type="PIRSF" id="PIRSF032162">
    <property type="entry name" value="UCP032162_imp"/>
    <property type="match status" value="1"/>
</dbReference>
<feature type="region of interest" description="Disordered" evidence="1">
    <location>
        <begin position="169"/>
        <end position="188"/>
    </location>
</feature>
<keyword evidence="2" id="KW-0472">Membrane</keyword>
<comment type="caution">
    <text evidence="3">The sequence shown here is derived from an EMBL/GenBank/DDBJ whole genome shotgun (WGS) entry which is preliminary data.</text>
</comment>
<protein>
    <submittedName>
        <fullName evidence="3">DUF2244 domain-containing protein</fullName>
    </submittedName>
</protein>
<reference evidence="4" key="1">
    <citation type="submission" date="2018-05" db="EMBL/GenBank/DDBJ databases">
        <authorList>
            <person name="Liu B.-T."/>
        </authorList>
    </citation>
    <scope>NUCLEOTIDE SEQUENCE [LARGE SCALE GENOMIC DNA]</scope>
    <source>
        <strain evidence="4">WD6-1</strain>
    </source>
</reference>
<evidence type="ECO:0000256" key="2">
    <source>
        <dbReference type="SAM" id="Phobius"/>
    </source>
</evidence>